<dbReference type="Pfam" id="PF01297">
    <property type="entry name" value="ZnuA"/>
    <property type="match status" value="1"/>
</dbReference>
<dbReference type="SUPFAM" id="SSF53807">
    <property type="entry name" value="Helical backbone' metal receptor"/>
    <property type="match status" value="1"/>
</dbReference>
<keyword evidence="5" id="KW-1185">Reference proteome</keyword>
<dbReference type="InterPro" id="IPR006127">
    <property type="entry name" value="ZnuA-like"/>
</dbReference>
<dbReference type="GO" id="GO:0007155">
    <property type="term" value="P:cell adhesion"/>
    <property type="evidence" value="ECO:0007669"/>
    <property type="project" value="InterPro"/>
</dbReference>
<keyword evidence="2" id="KW-0732">Signal</keyword>
<dbReference type="InParanoid" id="A0A7G1G9R2"/>
<keyword evidence="1 3" id="KW-0813">Transport</keyword>
<dbReference type="AlphaFoldDB" id="A0A7G1G9R2"/>
<evidence type="ECO:0000313" key="5">
    <source>
        <dbReference type="Proteomes" id="UP000516361"/>
    </source>
</evidence>
<dbReference type="GO" id="GO:0030001">
    <property type="term" value="P:metal ion transport"/>
    <property type="evidence" value="ECO:0007669"/>
    <property type="project" value="InterPro"/>
</dbReference>
<comment type="similarity">
    <text evidence="3">Belongs to the bacterial solute-binding protein 9 family.</text>
</comment>
<evidence type="ECO:0000313" key="4">
    <source>
        <dbReference type="EMBL" id="BBE30822.1"/>
    </source>
</evidence>
<evidence type="ECO:0000256" key="2">
    <source>
        <dbReference type="ARBA" id="ARBA00022729"/>
    </source>
</evidence>
<proteinExistence type="inferred from homology"/>
<dbReference type="InterPro" id="IPR006128">
    <property type="entry name" value="Lipoprotein_PsaA-like"/>
</dbReference>
<dbReference type="PRINTS" id="PR00690">
    <property type="entry name" value="ADHESNFAMILY"/>
</dbReference>
<dbReference type="PANTHER" id="PTHR42953">
    <property type="entry name" value="HIGH-AFFINITY ZINC UPTAKE SYSTEM PROTEIN ZNUA-RELATED"/>
    <property type="match status" value="1"/>
</dbReference>
<name>A0A7G1G9R2_9BACT</name>
<accession>A0A7G1G9R2</accession>
<dbReference type="RefSeq" id="WP_190615889.1">
    <property type="nucleotide sequence ID" value="NZ_AP018712.1"/>
</dbReference>
<sequence>MKKLILMIVLLFSMVAFSLNISTTIYPYYLVLKEIAPKDSINLIVEPGKSPHTYALTPKDMAKVYRSNIIIGNGLNAETFIEKLLSNLKKKNIEVLLCGDSIPKKELINVKNEGINPHIWLNPKFMYEYIIPNILEKLIILNPKEKNLYEKNSKKLIERLKKLDVYLLNLSNNINGSIYTFHPSFDYFAQRYGIKIAGIIETSPGVEPSAKQLKELSKNAKGVKAIFTEPQLNGKSARKISETLKINKGILDPIGSFEIKKIDELYINNMFEILKKVDFYEINKNKN</sequence>
<dbReference type="KEGG" id="ocy:OSSY52_09630"/>
<dbReference type="InterPro" id="IPR050492">
    <property type="entry name" value="Bact_metal-bind_prot9"/>
</dbReference>
<reference evidence="4 5" key="1">
    <citation type="submission" date="2018-06" db="EMBL/GenBank/DDBJ databases">
        <title>Genome sequencing of Oceanotoga sp. sy52.</title>
        <authorList>
            <person name="Mori K."/>
        </authorList>
    </citation>
    <scope>NUCLEOTIDE SEQUENCE [LARGE SCALE GENOMIC DNA]</scope>
    <source>
        <strain evidence="5">sy52</strain>
    </source>
</reference>
<gene>
    <name evidence="4" type="ORF">OSSY52_09630</name>
</gene>
<dbReference type="Gene3D" id="3.40.50.1980">
    <property type="entry name" value="Nitrogenase molybdenum iron protein domain"/>
    <property type="match status" value="2"/>
</dbReference>
<dbReference type="EMBL" id="AP018712">
    <property type="protein sequence ID" value="BBE30822.1"/>
    <property type="molecule type" value="Genomic_DNA"/>
</dbReference>
<dbReference type="GO" id="GO:0046872">
    <property type="term" value="F:metal ion binding"/>
    <property type="evidence" value="ECO:0007669"/>
    <property type="project" value="InterPro"/>
</dbReference>
<organism evidence="4 5">
    <name type="scientific">Tepiditoga spiralis</name>
    <dbReference type="NCBI Taxonomy" id="2108365"/>
    <lineage>
        <taxon>Bacteria</taxon>
        <taxon>Thermotogati</taxon>
        <taxon>Thermotogota</taxon>
        <taxon>Thermotogae</taxon>
        <taxon>Petrotogales</taxon>
        <taxon>Petrotogaceae</taxon>
        <taxon>Tepiditoga</taxon>
    </lineage>
</organism>
<dbReference type="FunCoup" id="A0A7G1G9R2">
    <property type="interactions" value="91"/>
</dbReference>
<protein>
    <submittedName>
        <fullName evidence="4">Putative periplasmic metal-binding protein</fullName>
    </submittedName>
</protein>
<evidence type="ECO:0000256" key="1">
    <source>
        <dbReference type="ARBA" id="ARBA00022448"/>
    </source>
</evidence>
<dbReference type="Proteomes" id="UP000516361">
    <property type="component" value="Chromosome"/>
</dbReference>
<evidence type="ECO:0000256" key="3">
    <source>
        <dbReference type="RuleBase" id="RU003512"/>
    </source>
</evidence>